<keyword evidence="10" id="KW-0520">NAD</keyword>
<evidence type="ECO:0000313" key="17">
    <source>
        <dbReference type="EMBL" id="QHI95448.1"/>
    </source>
</evidence>
<comment type="function">
    <text evidence="11">Is involved in NO detoxification in an aerobic process, termed nitric oxide dioxygenase (NOD) reaction that utilizes O(2) and NAD(P)H to convert NO to nitrate, which protects the bacterium from various noxious nitrogen compounds. Therefore, plays a central role in the inducible response to nitrosative stress.</text>
</comment>
<dbReference type="PANTHER" id="PTHR43396">
    <property type="entry name" value="FLAVOHEMOPROTEIN"/>
    <property type="match status" value="1"/>
</dbReference>
<dbReference type="PRINTS" id="PR00410">
    <property type="entry name" value="PHEHYDRXLASE"/>
</dbReference>
<keyword evidence="5 14" id="KW-0349">Heme</keyword>
<comment type="similarity">
    <text evidence="2">In the C-terminal section; belongs to the flavoprotein pyridine nucleotide cytochrome reductase family.</text>
</comment>
<dbReference type="KEGG" id="bomb:GT348_03455"/>
<dbReference type="InterPro" id="IPR001433">
    <property type="entry name" value="OxRdtase_FAD/NAD-bd"/>
</dbReference>
<dbReference type="SUPFAM" id="SSF52343">
    <property type="entry name" value="Ferredoxin reductase-like, C-terminal NADP-linked domain"/>
    <property type="match status" value="1"/>
</dbReference>
<dbReference type="InterPro" id="IPR000971">
    <property type="entry name" value="Globin"/>
</dbReference>
<sequence length="404" mass="44984">MVAPLSPQTREIVKACVPSLSAKGLDITHEMYKRMLANEEIRNLFNMSHQKDGEQPKALALAVLAYAKHIDHPGSLQGMLERIAEKHVGLNILPEHYPYVGKALLGAIEHVLGDAATPEVMAAWAEAYTFLADVLINREAQIYGDHESQLGGWVGWRRFKVAKRISENDHVISLVLVPEDGKAVMLHKPGQYLSFKFNIAGHGPQRRNYSISSAPSNESYKITVKRHDKGVVSNWLHTSCDVGAILEVSAPAGDFYIDEASERPIIFLSTGVGLTPMISMLEELVVKTTDRSITYIHGAHNVQSDIFADRIKELASRNVLKADLFYTIEEPQEQATNITFHKGRITLDWIEATLDPEAIYYICGSMDFMRDTVERLRALGLPKDQVRYELFGSASDPYLAVASA</sequence>
<comment type="cofactor">
    <cofactor evidence="1">
        <name>heme b</name>
        <dbReference type="ChEBI" id="CHEBI:60344"/>
    </cofactor>
</comment>
<dbReference type="Pfam" id="PF00042">
    <property type="entry name" value="Globin"/>
    <property type="match status" value="1"/>
</dbReference>
<dbReference type="EC" id="1.14.12.17" evidence="3"/>
<dbReference type="InterPro" id="IPR039261">
    <property type="entry name" value="FNR_nucleotide-bd"/>
</dbReference>
<organism evidence="17 18">
    <name type="scientific">Aristophania vespae</name>
    <dbReference type="NCBI Taxonomy" id="2697033"/>
    <lineage>
        <taxon>Bacteria</taxon>
        <taxon>Pseudomonadati</taxon>
        <taxon>Pseudomonadota</taxon>
        <taxon>Alphaproteobacteria</taxon>
        <taxon>Acetobacterales</taxon>
        <taxon>Acetobacteraceae</taxon>
        <taxon>Aristophania</taxon>
    </lineage>
</organism>
<dbReference type="CDD" id="cd08922">
    <property type="entry name" value="FHb-globin"/>
    <property type="match status" value="1"/>
</dbReference>
<reference evidence="17 18" key="1">
    <citation type="submission" date="2020-01" db="EMBL/GenBank/DDBJ databases">
        <title>Genome sequencing of strain KACC 21507.</title>
        <authorList>
            <person name="Heo J."/>
            <person name="Kim S.-J."/>
            <person name="Kim J.-S."/>
            <person name="Hong S.-B."/>
            <person name="Kwon S.-W."/>
        </authorList>
    </citation>
    <scope>NUCLEOTIDE SEQUENCE [LARGE SCALE GENOMIC DNA]</scope>
    <source>
        <strain evidence="17 18">KACC 21507</strain>
    </source>
</reference>
<dbReference type="InterPro" id="IPR009050">
    <property type="entry name" value="Globin-like_sf"/>
</dbReference>
<comment type="catalytic activity">
    <reaction evidence="12">
        <text>2 nitric oxide + NADH + 2 O2 = 2 nitrate + NAD(+) + H(+)</text>
        <dbReference type="Rhea" id="RHEA:19469"/>
        <dbReference type="ChEBI" id="CHEBI:15378"/>
        <dbReference type="ChEBI" id="CHEBI:15379"/>
        <dbReference type="ChEBI" id="CHEBI:16480"/>
        <dbReference type="ChEBI" id="CHEBI:17632"/>
        <dbReference type="ChEBI" id="CHEBI:57540"/>
        <dbReference type="ChEBI" id="CHEBI:57945"/>
        <dbReference type="EC" id="1.14.12.17"/>
    </reaction>
</comment>
<feature type="domain" description="FAD-binding FR-type" evidence="16">
    <location>
        <begin position="154"/>
        <end position="258"/>
    </location>
</feature>
<gene>
    <name evidence="17" type="primary">hmpA</name>
    <name evidence="17" type="ORF">GT348_03455</name>
</gene>
<evidence type="ECO:0000256" key="5">
    <source>
        <dbReference type="ARBA" id="ARBA00022617"/>
    </source>
</evidence>
<dbReference type="PROSITE" id="PS01033">
    <property type="entry name" value="GLOBIN"/>
    <property type="match status" value="1"/>
</dbReference>
<comment type="similarity">
    <text evidence="14">Belongs to the globin family.</text>
</comment>
<evidence type="ECO:0000256" key="8">
    <source>
        <dbReference type="ARBA" id="ARBA00022857"/>
    </source>
</evidence>
<evidence type="ECO:0000256" key="1">
    <source>
        <dbReference type="ARBA" id="ARBA00001970"/>
    </source>
</evidence>
<feature type="domain" description="Globin" evidence="15">
    <location>
        <begin position="4"/>
        <end position="140"/>
    </location>
</feature>
<evidence type="ECO:0000259" key="16">
    <source>
        <dbReference type="PROSITE" id="PS51384"/>
    </source>
</evidence>
<dbReference type="GO" id="GO:0009636">
    <property type="term" value="P:response to toxic substance"/>
    <property type="evidence" value="ECO:0007669"/>
    <property type="project" value="UniProtKB-KW"/>
</dbReference>
<dbReference type="CDD" id="cd06184">
    <property type="entry name" value="flavohem_like_fad_nad_binding"/>
    <property type="match status" value="1"/>
</dbReference>
<dbReference type="PROSITE" id="PS51384">
    <property type="entry name" value="FAD_FR"/>
    <property type="match status" value="1"/>
</dbReference>
<evidence type="ECO:0000256" key="3">
    <source>
        <dbReference type="ARBA" id="ARBA00012229"/>
    </source>
</evidence>
<evidence type="ECO:0000256" key="2">
    <source>
        <dbReference type="ARBA" id="ARBA00006401"/>
    </source>
</evidence>
<dbReference type="GO" id="GO:0046872">
    <property type="term" value="F:metal ion binding"/>
    <property type="evidence" value="ECO:0007669"/>
    <property type="project" value="UniProtKB-KW"/>
</dbReference>
<dbReference type="FunFam" id="1.10.490.10:FF:000003">
    <property type="entry name" value="Flavohemoprotein"/>
    <property type="match status" value="1"/>
</dbReference>
<dbReference type="GO" id="GO:0020037">
    <property type="term" value="F:heme binding"/>
    <property type="evidence" value="ECO:0007669"/>
    <property type="project" value="InterPro"/>
</dbReference>
<keyword evidence="14" id="KW-0813">Transport</keyword>
<dbReference type="GO" id="GO:0046210">
    <property type="term" value="P:nitric oxide catabolic process"/>
    <property type="evidence" value="ECO:0007669"/>
    <property type="project" value="TreeGrafter"/>
</dbReference>
<dbReference type="SUPFAM" id="SSF63380">
    <property type="entry name" value="Riboflavin synthase domain-like"/>
    <property type="match status" value="1"/>
</dbReference>
<evidence type="ECO:0000256" key="14">
    <source>
        <dbReference type="RuleBase" id="RU000356"/>
    </source>
</evidence>
<evidence type="ECO:0000256" key="7">
    <source>
        <dbReference type="ARBA" id="ARBA00022723"/>
    </source>
</evidence>
<keyword evidence="17" id="KW-0560">Oxidoreductase</keyword>
<dbReference type="GO" id="GO:0008941">
    <property type="term" value="F:nitric oxide dioxygenase NAD(P)H activity"/>
    <property type="evidence" value="ECO:0007669"/>
    <property type="project" value="UniProtKB-EC"/>
</dbReference>
<keyword evidence="6 14" id="KW-0561">Oxygen transport</keyword>
<dbReference type="NCBIfam" id="NF009805">
    <property type="entry name" value="PRK13289.1"/>
    <property type="match status" value="1"/>
</dbReference>
<dbReference type="Pfam" id="PF00970">
    <property type="entry name" value="FAD_binding_6"/>
    <property type="match status" value="1"/>
</dbReference>
<comment type="catalytic activity">
    <reaction evidence="13">
        <text>2 nitric oxide + NADPH + 2 O2 = 2 nitrate + NADP(+) + H(+)</text>
        <dbReference type="Rhea" id="RHEA:19465"/>
        <dbReference type="ChEBI" id="CHEBI:15378"/>
        <dbReference type="ChEBI" id="CHEBI:15379"/>
        <dbReference type="ChEBI" id="CHEBI:16480"/>
        <dbReference type="ChEBI" id="CHEBI:17632"/>
        <dbReference type="ChEBI" id="CHEBI:57783"/>
        <dbReference type="ChEBI" id="CHEBI:58349"/>
        <dbReference type="EC" id="1.14.12.17"/>
    </reaction>
</comment>
<dbReference type="AlphaFoldDB" id="A0A6P1ND54"/>
<dbReference type="GO" id="GO:0071949">
    <property type="term" value="F:FAD binding"/>
    <property type="evidence" value="ECO:0007669"/>
    <property type="project" value="TreeGrafter"/>
</dbReference>
<accession>A0A6P1ND54</accession>
<dbReference type="InterPro" id="IPR017938">
    <property type="entry name" value="Riboflavin_synthase-like_b-brl"/>
</dbReference>
<evidence type="ECO:0000256" key="12">
    <source>
        <dbReference type="ARBA" id="ARBA00048649"/>
    </source>
</evidence>
<name>A0A6P1ND54_9PROT</name>
<dbReference type="Gene3D" id="3.40.50.80">
    <property type="entry name" value="Nucleotide-binding domain of ferredoxin-NADP reductase (FNR) module"/>
    <property type="match status" value="1"/>
</dbReference>
<evidence type="ECO:0000256" key="11">
    <source>
        <dbReference type="ARBA" id="ARBA00025094"/>
    </source>
</evidence>
<evidence type="ECO:0000313" key="18">
    <source>
        <dbReference type="Proteomes" id="UP000463975"/>
    </source>
</evidence>
<dbReference type="Gene3D" id="2.40.30.10">
    <property type="entry name" value="Translation factors"/>
    <property type="match status" value="1"/>
</dbReference>
<evidence type="ECO:0000256" key="9">
    <source>
        <dbReference type="ARBA" id="ARBA00023004"/>
    </source>
</evidence>
<keyword evidence="9" id="KW-0408">Iron</keyword>
<dbReference type="PANTHER" id="PTHR43396:SF3">
    <property type="entry name" value="FLAVOHEMOPROTEIN"/>
    <property type="match status" value="1"/>
</dbReference>
<evidence type="ECO:0000256" key="13">
    <source>
        <dbReference type="ARBA" id="ARBA00049433"/>
    </source>
</evidence>
<evidence type="ECO:0000256" key="6">
    <source>
        <dbReference type="ARBA" id="ARBA00022621"/>
    </source>
</evidence>
<dbReference type="PRINTS" id="PR00371">
    <property type="entry name" value="FPNCR"/>
</dbReference>
<dbReference type="InterPro" id="IPR001709">
    <property type="entry name" value="Flavoprot_Pyr_Nucl_cyt_Rdtase"/>
</dbReference>
<evidence type="ECO:0000256" key="4">
    <source>
        <dbReference type="ARBA" id="ARBA00022575"/>
    </source>
</evidence>
<protein>
    <recommendedName>
        <fullName evidence="3">nitric oxide dioxygenase</fullName>
        <ecNumber evidence="3">1.14.12.17</ecNumber>
    </recommendedName>
</protein>
<keyword evidence="7" id="KW-0479">Metal-binding</keyword>
<proteinExistence type="inferred from homology"/>
<dbReference type="Gene3D" id="1.10.490.10">
    <property type="entry name" value="Globins"/>
    <property type="match status" value="1"/>
</dbReference>
<dbReference type="Pfam" id="PF00175">
    <property type="entry name" value="NAD_binding_1"/>
    <property type="match status" value="1"/>
</dbReference>
<dbReference type="GO" id="GO:0071500">
    <property type="term" value="P:cellular response to nitrosative stress"/>
    <property type="evidence" value="ECO:0007669"/>
    <property type="project" value="TreeGrafter"/>
</dbReference>
<evidence type="ECO:0000259" key="15">
    <source>
        <dbReference type="PROSITE" id="PS01033"/>
    </source>
</evidence>
<evidence type="ECO:0000256" key="10">
    <source>
        <dbReference type="ARBA" id="ARBA00023027"/>
    </source>
</evidence>
<dbReference type="GO" id="GO:0005344">
    <property type="term" value="F:oxygen carrier activity"/>
    <property type="evidence" value="ECO:0007669"/>
    <property type="project" value="UniProtKB-KW"/>
</dbReference>
<keyword evidence="4" id="KW-0216">Detoxification</keyword>
<keyword evidence="18" id="KW-1185">Reference proteome</keyword>
<keyword evidence="8" id="KW-0521">NADP</keyword>
<dbReference type="RefSeq" id="WP_160618525.1">
    <property type="nucleotide sequence ID" value="NZ_CP047652.1"/>
</dbReference>
<dbReference type="GO" id="GO:0019825">
    <property type="term" value="F:oxygen binding"/>
    <property type="evidence" value="ECO:0007669"/>
    <property type="project" value="InterPro"/>
</dbReference>
<dbReference type="InterPro" id="IPR008333">
    <property type="entry name" value="Cbr1-like_FAD-bd_dom"/>
</dbReference>
<dbReference type="InterPro" id="IPR012292">
    <property type="entry name" value="Globin/Proto"/>
</dbReference>
<dbReference type="InterPro" id="IPR017927">
    <property type="entry name" value="FAD-bd_FR_type"/>
</dbReference>
<dbReference type="Proteomes" id="UP000463975">
    <property type="component" value="Chromosome"/>
</dbReference>
<dbReference type="SUPFAM" id="SSF46458">
    <property type="entry name" value="Globin-like"/>
    <property type="match status" value="1"/>
</dbReference>
<dbReference type="EMBL" id="CP047652">
    <property type="protein sequence ID" value="QHI95448.1"/>
    <property type="molecule type" value="Genomic_DNA"/>
</dbReference>